<dbReference type="GO" id="GO:0016114">
    <property type="term" value="P:terpenoid biosynthetic process"/>
    <property type="evidence" value="ECO:0007669"/>
    <property type="project" value="InterPro"/>
</dbReference>
<gene>
    <name evidence="4" type="ORF">JCGZ_22207</name>
</gene>
<dbReference type="Pfam" id="PF03936">
    <property type="entry name" value="Terpene_synth_C"/>
    <property type="match status" value="1"/>
</dbReference>
<dbReference type="GO" id="GO:0010333">
    <property type="term" value="F:terpene synthase activity"/>
    <property type="evidence" value="ECO:0007669"/>
    <property type="project" value="InterPro"/>
</dbReference>
<evidence type="ECO:0000256" key="2">
    <source>
        <dbReference type="ARBA" id="ARBA00022842"/>
    </source>
</evidence>
<dbReference type="Gene3D" id="1.10.600.10">
    <property type="entry name" value="Farnesyl Diphosphate Synthase"/>
    <property type="match status" value="1"/>
</dbReference>
<proteinExistence type="predicted"/>
<sequence>MESLVNFQSNGMIVAKFWAVFIFPATMNSGGPASLRRGPKDRIFLSSCGLCFVIRFSIECHDPKPWAGPALGPRWWLNVGLGEKLSFARDRLMENFLWTIGMIFEPEFGYCRRMSTKVNVLLTTIDNVYDVYGTLDELELFTDAVERWDVNAIEQLPDYMKICLLTLYNTINELAYDTFKEQGLHILPYLKKFVLINNVLKSFVMWADLCKAYLLEAKWYYSGYTRTLREYIANAWISATVPVMLGHAHFLSRMPITTNALKALKECPNIIQLSAMIVRLADDLGTSSDEFKRGDVPKSIQCYMHETGVSKVRAREHIRYLISEMWKKINEE</sequence>
<dbReference type="InterPro" id="IPR008949">
    <property type="entry name" value="Isoprenoid_synthase_dom_sf"/>
</dbReference>
<keyword evidence="2" id="KW-0460">Magnesium</keyword>
<organism evidence="4 5">
    <name type="scientific">Jatropha curcas</name>
    <name type="common">Barbados nut</name>
    <dbReference type="NCBI Taxonomy" id="180498"/>
    <lineage>
        <taxon>Eukaryota</taxon>
        <taxon>Viridiplantae</taxon>
        <taxon>Streptophyta</taxon>
        <taxon>Embryophyta</taxon>
        <taxon>Tracheophyta</taxon>
        <taxon>Spermatophyta</taxon>
        <taxon>Magnoliopsida</taxon>
        <taxon>eudicotyledons</taxon>
        <taxon>Gunneridae</taxon>
        <taxon>Pentapetalae</taxon>
        <taxon>rosids</taxon>
        <taxon>fabids</taxon>
        <taxon>Malpighiales</taxon>
        <taxon>Euphorbiaceae</taxon>
        <taxon>Crotonoideae</taxon>
        <taxon>Jatropheae</taxon>
        <taxon>Jatropha</taxon>
    </lineage>
</organism>
<evidence type="ECO:0000313" key="4">
    <source>
        <dbReference type="EMBL" id="KDP26106.1"/>
    </source>
</evidence>
<keyword evidence="5" id="KW-1185">Reference proteome</keyword>
<accession>A0A067JQ70</accession>
<dbReference type="InterPro" id="IPR050148">
    <property type="entry name" value="Terpene_synthase-like"/>
</dbReference>
<dbReference type="SUPFAM" id="SSF48576">
    <property type="entry name" value="Terpenoid synthases"/>
    <property type="match status" value="1"/>
</dbReference>
<dbReference type="OrthoDB" id="1936865at2759"/>
<dbReference type="Proteomes" id="UP000027138">
    <property type="component" value="Unassembled WGS sequence"/>
</dbReference>
<evidence type="ECO:0000259" key="3">
    <source>
        <dbReference type="Pfam" id="PF03936"/>
    </source>
</evidence>
<dbReference type="InterPro" id="IPR034741">
    <property type="entry name" value="Terpene_cyclase-like_1_C"/>
</dbReference>
<dbReference type="AlphaFoldDB" id="A0A067JQ70"/>
<evidence type="ECO:0000313" key="5">
    <source>
        <dbReference type="Proteomes" id="UP000027138"/>
    </source>
</evidence>
<keyword evidence="1" id="KW-0479">Metal-binding</keyword>
<evidence type="ECO:0000256" key="1">
    <source>
        <dbReference type="ARBA" id="ARBA00022723"/>
    </source>
</evidence>
<name>A0A067JQ70_JATCU</name>
<dbReference type="PANTHER" id="PTHR31225:SF9">
    <property type="entry name" value="TERPENE SYNTHASE 10"/>
    <property type="match status" value="1"/>
</dbReference>
<dbReference type="EMBL" id="KK914929">
    <property type="protein sequence ID" value="KDP26106.1"/>
    <property type="molecule type" value="Genomic_DNA"/>
</dbReference>
<reference evidence="4 5" key="1">
    <citation type="journal article" date="2014" name="PLoS ONE">
        <title>Global Analysis of Gene Expression Profiles in Physic Nut (Jatropha curcas L.) Seedlings Exposed to Salt Stress.</title>
        <authorList>
            <person name="Zhang L."/>
            <person name="Zhang C."/>
            <person name="Wu P."/>
            <person name="Chen Y."/>
            <person name="Li M."/>
            <person name="Jiang H."/>
            <person name="Wu G."/>
        </authorList>
    </citation>
    <scope>NUCLEOTIDE SEQUENCE [LARGE SCALE GENOMIC DNA]</scope>
    <source>
        <strain evidence="5">cv. GZQX0401</strain>
        <tissue evidence="4">Young leaves</tissue>
    </source>
</reference>
<dbReference type="PANTHER" id="PTHR31225">
    <property type="entry name" value="OS04G0344100 PROTEIN-RELATED"/>
    <property type="match status" value="1"/>
</dbReference>
<dbReference type="GO" id="GO:0000287">
    <property type="term" value="F:magnesium ion binding"/>
    <property type="evidence" value="ECO:0007669"/>
    <property type="project" value="InterPro"/>
</dbReference>
<dbReference type="STRING" id="180498.A0A067JQ70"/>
<dbReference type="SFLD" id="SFLDS00005">
    <property type="entry name" value="Isoprenoid_Synthase_Type_I"/>
    <property type="match status" value="1"/>
</dbReference>
<protein>
    <recommendedName>
        <fullName evidence="3">Terpene synthase metal-binding domain-containing protein</fullName>
    </recommendedName>
</protein>
<dbReference type="SFLD" id="SFLDG01019">
    <property type="entry name" value="Terpene_Cyclase_Like_1_C_Termi"/>
    <property type="match status" value="1"/>
</dbReference>
<dbReference type="InterPro" id="IPR005630">
    <property type="entry name" value="Terpene_synthase_metal-bd"/>
</dbReference>
<dbReference type="GO" id="GO:0120252">
    <property type="term" value="P:hydrocarbon metabolic process"/>
    <property type="evidence" value="ECO:0007669"/>
    <property type="project" value="UniProtKB-ARBA"/>
</dbReference>
<feature type="domain" description="Terpene synthase metal-binding" evidence="3">
    <location>
        <begin position="79"/>
        <end position="328"/>
    </location>
</feature>